<dbReference type="InterPro" id="IPR050445">
    <property type="entry name" value="Bact_polysacc_biosynth/exp"/>
</dbReference>
<accession>A0A840HQ74</accession>
<sequence length="387" mass="43475">MKHEILELQFNDLTARSTRLVKRGILPLAKRNPIWAAALVFSFLSAVYWLFIASDRYVSEAHVIVERTELTGGNPTDLAGLITGVSSTNRADQLILRDYLRSIDMIRKLDVELNLRDHYSAFGIDPFSKLKSDPTIEELHRYFLSRVEIEFDDYTGVLIIRAEGFDPATAQEITKALVREGEQFMNAMAHSLAQDQVLFLERQVALLNRRAMDARGAVLDYQNKHGLVSPEAATETISGIVAQLEGQRTEMETKLSSLQSYLVSDHPSIVQLEQQIGAINRQIEEETGKLTSSGGGKLNAQMERFQRLKMEASFALDLYKSALVALEKGRVEGTRTIKKMSIVQKPSLPESVEKPRRIYNAILYIIIAVLIAGIAHLLLAIINDHRD</sequence>
<feature type="transmembrane region" description="Helical" evidence="1">
    <location>
        <begin position="34"/>
        <end position="52"/>
    </location>
</feature>
<feature type="transmembrane region" description="Helical" evidence="1">
    <location>
        <begin position="361"/>
        <end position="382"/>
    </location>
</feature>
<proteinExistence type="predicted"/>
<dbReference type="PANTHER" id="PTHR32309">
    <property type="entry name" value="TYROSINE-PROTEIN KINASE"/>
    <property type="match status" value="1"/>
</dbReference>
<dbReference type="Proteomes" id="UP000575068">
    <property type="component" value="Unassembled WGS sequence"/>
</dbReference>
<keyword evidence="3" id="KW-1185">Reference proteome</keyword>
<dbReference type="PANTHER" id="PTHR32309:SF13">
    <property type="entry name" value="FERRIC ENTEROBACTIN TRANSPORT PROTEIN FEPE"/>
    <property type="match status" value="1"/>
</dbReference>
<comment type="caution">
    <text evidence="2">The sequence shown here is derived from an EMBL/GenBank/DDBJ whole genome shotgun (WGS) entry which is preliminary data.</text>
</comment>
<keyword evidence="1" id="KW-1133">Transmembrane helix</keyword>
<keyword evidence="1" id="KW-0812">Transmembrane</keyword>
<organism evidence="2 3">
    <name type="scientific">Rhizorhapis suberifaciens</name>
    <name type="common">corky root of lettuce</name>
    <dbReference type="NCBI Taxonomy" id="13656"/>
    <lineage>
        <taxon>Bacteria</taxon>
        <taxon>Pseudomonadati</taxon>
        <taxon>Pseudomonadota</taxon>
        <taxon>Alphaproteobacteria</taxon>
        <taxon>Sphingomonadales</taxon>
        <taxon>Sphingomonadaceae</taxon>
        <taxon>Rhizorhapis</taxon>
    </lineage>
</organism>
<dbReference type="GO" id="GO:0004713">
    <property type="term" value="F:protein tyrosine kinase activity"/>
    <property type="evidence" value="ECO:0007669"/>
    <property type="project" value="TreeGrafter"/>
</dbReference>
<dbReference type="GO" id="GO:0005886">
    <property type="term" value="C:plasma membrane"/>
    <property type="evidence" value="ECO:0007669"/>
    <property type="project" value="TreeGrafter"/>
</dbReference>
<evidence type="ECO:0000313" key="2">
    <source>
        <dbReference type="EMBL" id="MBB4640075.1"/>
    </source>
</evidence>
<name>A0A840HQ74_9SPHN</name>
<evidence type="ECO:0000256" key="1">
    <source>
        <dbReference type="SAM" id="Phobius"/>
    </source>
</evidence>
<dbReference type="EMBL" id="JACHOV010000001">
    <property type="protein sequence ID" value="MBB4640075.1"/>
    <property type="molecule type" value="Genomic_DNA"/>
</dbReference>
<evidence type="ECO:0000313" key="3">
    <source>
        <dbReference type="Proteomes" id="UP000575068"/>
    </source>
</evidence>
<dbReference type="AlphaFoldDB" id="A0A840HQ74"/>
<keyword evidence="1" id="KW-0472">Membrane</keyword>
<gene>
    <name evidence="2" type="ORF">HNQ99_000355</name>
</gene>
<dbReference type="RefSeq" id="WP_221232511.1">
    <property type="nucleotide sequence ID" value="NZ_JACHOV010000001.1"/>
</dbReference>
<reference evidence="2 3" key="1">
    <citation type="submission" date="2020-08" db="EMBL/GenBank/DDBJ databases">
        <title>Genomic Encyclopedia of Type Strains, Phase IV (KMG-IV): sequencing the most valuable type-strain genomes for metagenomic binning, comparative biology and taxonomic classification.</title>
        <authorList>
            <person name="Goeker M."/>
        </authorList>
    </citation>
    <scope>NUCLEOTIDE SEQUENCE [LARGE SCALE GENOMIC DNA]</scope>
    <source>
        <strain evidence="2 3">DSM 7465</strain>
    </source>
</reference>
<protein>
    <submittedName>
        <fullName evidence="2">Capsular polysaccharide transport system permease protein</fullName>
    </submittedName>
</protein>